<proteinExistence type="predicted"/>
<evidence type="ECO:0000313" key="1">
    <source>
        <dbReference type="EMBL" id="MFB6490122.1"/>
    </source>
</evidence>
<reference evidence="1" key="1">
    <citation type="submission" date="2024-07" db="EMBL/GenBank/DDBJ databases">
        <title>Metagenome and Metagenome-Assembled Genomes of Archaea from a hot spring from the geothermal field of Los Azufres, Mexico.</title>
        <authorList>
            <person name="Marin-Paredes R."/>
            <person name="Martinez-Romero E."/>
            <person name="Servin-Garciduenas L.E."/>
        </authorList>
    </citation>
    <scope>NUCLEOTIDE SEQUENCE</scope>
</reference>
<dbReference type="EMBL" id="JZWT02000005">
    <property type="protein sequence ID" value="MFB6490122.1"/>
    <property type="molecule type" value="Genomic_DNA"/>
</dbReference>
<evidence type="ECO:0000313" key="2">
    <source>
        <dbReference type="Proteomes" id="UP000033636"/>
    </source>
</evidence>
<gene>
    <name evidence="1" type="ORF">TU35_002555</name>
</gene>
<accession>A0ACC6UZ89</accession>
<organism evidence="1 2">
    <name type="scientific">Thermoproteus sp. AZ2</name>
    <dbReference type="NCBI Taxonomy" id="1609232"/>
    <lineage>
        <taxon>Archaea</taxon>
        <taxon>Thermoproteota</taxon>
        <taxon>Thermoprotei</taxon>
        <taxon>Thermoproteales</taxon>
        <taxon>Thermoproteaceae</taxon>
        <taxon>Thermoproteus</taxon>
    </lineage>
</organism>
<protein>
    <submittedName>
        <fullName evidence="1">GTP-dependent dephospho-CoA kinase family protein</fullName>
    </submittedName>
</protein>
<comment type="caution">
    <text evidence="1">The sequence shown here is derived from an EMBL/GenBank/DDBJ whole genome shotgun (WGS) entry which is preliminary data.</text>
</comment>
<dbReference type="Proteomes" id="UP000033636">
    <property type="component" value="Unassembled WGS sequence"/>
</dbReference>
<sequence length="172" mass="19040">MTCRLPEELRQLYAFPYPIAIWREPPASIRAALAAAEDFGVKRIYTVGDVVTENFIKYGVRPAVAVVDYKTRRHGLSAAQLEYRRVVKVQNPPGYITGEAWSAVSEAVEEEDTLIVVEGEEDLLSLAFIAEGRDDAAVAYGHYAGALIFIPIKPYRALKRLIELLVCGGGQK</sequence>
<keyword evidence="1" id="KW-0418">Kinase</keyword>
<keyword evidence="1" id="KW-0808">Transferase</keyword>
<name>A0ACC6UZ89_9CREN</name>